<sequence length="319" mass="35881">MSMQFYLDFEKPIFELERKIRELRDFSTDNVDFSSDIKKLEKKAAKLREDIFSNLDRWQRTQLARHMNRPYTLDYIEHMFTDWFEVHGDRNFRDDPALVCGFARFNAEPCAVIGHQKGRDTKEKVYRNFGMPNPEGYRKALRVMKMAEQFGLPIFCFVDTPGAFPGIGAEERGQAEAIARNLREMAALTVPTIITITGEGGSGGALAIAVGNRVLMMEYSVYAVISPEGCAAILWNDGTKGPIAAEALKLTAADIKELKVVIDEVVPEPLGGAHINPAEAAAKLKESLTKHLEQLKEMSGEELVEQRYQKFRAMSVVVE</sequence>
<keyword evidence="3 10" id="KW-0808">Transferase</keyword>
<comment type="pathway">
    <text evidence="1 10">Lipid metabolism; malonyl-CoA biosynthesis; malonyl-CoA from acetyl-CoA: step 1/1.</text>
</comment>
<dbReference type="Proteomes" id="UP000035036">
    <property type="component" value="Chromosome"/>
</dbReference>
<comment type="subcellular location">
    <subcellularLocation>
        <location evidence="10">Cytoplasm</location>
    </subcellularLocation>
</comment>
<dbReference type="EMBL" id="CP010311">
    <property type="protein sequence ID" value="AJF06906.1"/>
    <property type="molecule type" value="Genomic_DNA"/>
</dbReference>
<dbReference type="GO" id="GO:0003989">
    <property type="term" value="F:acetyl-CoA carboxylase activity"/>
    <property type="evidence" value="ECO:0007669"/>
    <property type="project" value="InterPro"/>
</dbReference>
<evidence type="ECO:0000256" key="6">
    <source>
        <dbReference type="ARBA" id="ARBA00022840"/>
    </source>
</evidence>
<evidence type="ECO:0000256" key="2">
    <source>
        <dbReference type="ARBA" id="ARBA00022516"/>
    </source>
</evidence>
<dbReference type="GO" id="GO:2001295">
    <property type="term" value="P:malonyl-CoA biosynthetic process"/>
    <property type="evidence" value="ECO:0007669"/>
    <property type="project" value="UniProtKB-UniRule"/>
</dbReference>
<evidence type="ECO:0000256" key="1">
    <source>
        <dbReference type="ARBA" id="ARBA00004956"/>
    </source>
</evidence>
<dbReference type="GO" id="GO:0005524">
    <property type="term" value="F:ATP binding"/>
    <property type="evidence" value="ECO:0007669"/>
    <property type="project" value="UniProtKB-KW"/>
</dbReference>
<evidence type="ECO:0000256" key="8">
    <source>
        <dbReference type="ARBA" id="ARBA00023160"/>
    </source>
</evidence>
<keyword evidence="13" id="KW-1185">Reference proteome</keyword>
<reference evidence="12 13" key="1">
    <citation type="journal article" date="2015" name="Genome Announc.">
        <title>Genomes of Geoalkalibacter ferrihydriticus Z-0531T and Geoalkalibacter subterraneus Red1T, Two Haloalkaliphilic Metal-Reducing Deltaproteobacteria.</title>
        <authorList>
            <person name="Badalamenti J.P."/>
            <person name="Krajmalnik-Brown R."/>
            <person name="Torres C.I."/>
            <person name="Bond D.R."/>
        </authorList>
    </citation>
    <scope>NUCLEOTIDE SEQUENCE [LARGE SCALE GENOMIC DNA]</scope>
    <source>
        <strain evidence="12 13">Red1</strain>
    </source>
</reference>
<evidence type="ECO:0000256" key="9">
    <source>
        <dbReference type="ARBA" id="ARBA00049152"/>
    </source>
</evidence>
<keyword evidence="10" id="KW-0963">Cytoplasm</keyword>
<name>A0A0B5FTF0_9BACT</name>
<dbReference type="NCBIfam" id="NF004344">
    <property type="entry name" value="PRK05724.1"/>
    <property type="match status" value="1"/>
</dbReference>
<dbReference type="PANTHER" id="PTHR42853:SF3">
    <property type="entry name" value="ACETYL-COENZYME A CARBOXYLASE CARBOXYL TRANSFERASE SUBUNIT ALPHA, CHLOROPLASTIC"/>
    <property type="match status" value="1"/>
</dbReference>
<protein>
    <recommendedName>
        <fullName evidence="10">Acetyl-coenzyme A carboxylase carboxyl transferase subunit alpha</fullName>
        <shortName evidence="10">ACCase subunit alpha</shortName>
        <shortName evidence="10">Acetyl-CoA carboxylase carboxyltransferase subunit alpha</shortName>
        <ecNumber evidence="10">2.1.3.15</ecNumber>
    </recommendedName>
</protein>
<keyword evidence="4 10" id="KW-0547">Nucleotide-binding</keyword>
<dbReference type="Gene3D" id="3.90.226.10">
    <property type="entry name" value="2-enoyl-CoA Hydratase, Chain A, domain 1"/>
    <property type="match status" value="1"/>
</dbReference>
<keyword evidence="2 10" id="KW-0444">Lipid biosynthesis</keyword>
<keyword evidence="7 10" id="KW-0443">Lipid metabolism</keyword>
<proteinExistence type="inferred from homology"/>
<dbReference type="PANTHER" id="PTHR42853">
    <property type="entry name" value="ACETYL-COENZYME A CARBOXYLASE CARBOXYL TRANSFERASE SUBUNIT ALPHA"/>
    <property type="match status" value="1"/>
</dbReference>
<dbReference type="KEGG" id="gsb:GSUB_10555"/>
<dbReference type="InterPro" id="IPR029045">
    <property type="entry name" value="ClpP/crotonase-like_dom_sf"/>
</dbReference>
<dbReference type="SUPFAM" id="SSF52096">
    <property type="entry name" value="ClpP/crotonase"/>
    <property type="match status" value="1"/>
</dbReference>
<dbReference type="PRINTS" id="PR01069">
    <property type="entry name" value="ACCCTRFRASEA"/>
</dbReference>
<comment type="similarity">
    <text evidence="10">Belongs to the AccA family.</text>
</comment>
<evidence type="ECO:0000256" key="4">
    <source>
        <dbReference type="ARBA" id="ARBA00022741"/>
    </source>
</evidence>
<dbReference type="NCBIfam" id="NF041504">
    <property type="entry name" value="AccA_sub"/>
    <property type="match status" value="1"/>
</dbReference>
<comment type="function">
    <text evidence="10">Component of the acetyl coenzyme A carboxylase (ACC) complex. First, biotin carboxylase catalyzes the carboxylation of biotin on its carrier protein (BCCP) and then the CO(2) group is transferred by the carboxyltransferase to acetyl-CoA to form malonyl-CoA.</text>
</comment>
<evidence type="ECO:0000256" key="3">
    <source>
        <dbReference type="ARBA" id="ARBA00022679"/>
    </source>
</evidence>
<accession>A0A0B5FTF0</accession>
<evidence type="ECO:0000256" key="5">
    <source>
        <dbReference type="ARBA" id="ARBA00022832"/>
    </source>
</evidence>
<gene>
    <name evidence="10" type="primary">accA</name>
    <name evidence="12" type="ORF">GSUB_10555</name>
</gene>
<dbReference type="UniPathway" id="UPA00655">
    <property type="reaction ID" value="UER00711"/>
</dbReference>
<dbReference type="HOGENOM" id="CLU_015486_0_2_7"/>
<dbReference type="PROSITE" id="PS50989">
    <property type="entry name" value="COA_CT_CTER"/>
    <property type="match status" value="1"/>
</dbReference>
<comment type="catalytic activity">
    <reaction evidence="9 10">
        <text>N(6)-carboxybiotinyl-L-lysyl-[protein] + acetyl-CoA = N(6)-biotinyl-L-lysyl-[protein] + malonyl-CoA</text>
        <dbReference type="Rhea" id="RHEA:54728"/>
        <dbReference type="Rhea" id="RHEA-COMP:10505"/>
        <dbReference type="Rhea" id="RHEA-COMP:10506"/>
        <dbReference type="ChEBI" id="CHEBI:57288"/>
        <dbReference type="ChEBI" id="CHEBI:57384"/>
        <dbReference type="ChEBI" id="CHEBI:83144"/>
        <dbReference type="ChEBI" id="CHEBI:83145"/>
        <dbReference type="EC" id="2.1.3.15"/>
    </reaction>
</comment>
<dbReference type="GO" id="GO:0006633">
    <property type="term" value="P:fatty acid biosynthetic process"/>
    <property type="evidence" value="ECO:0007669"/>
    <property type="project" value="UniProtKB-KW"/>
</dbReference>
<dbReference type="STRING" id="483547.GSUB_10555"/>
<evidence type="ECO:0000313" key="12">
    <source>
        <dbReference type="EMBL" id="AJF06906.1"/>
    </source>
</evidence>
<evidence type="ECO:0000313" key="13">
    <source>
        <dbReference type="Proteomes" id="UP000035036"/>
    </source>
</evidence>
<dbReference type="NCBIfam" id="TIGR00513">
    <property type="entry name" value="accA"/>
    <property type="match status" value="1"/>
</dbReference>
<dbReference type="EC" id="2.1.3.15" evidence="10"/>
<dbReference type="HAMAP" id="MF_00823">
    <property type="entry name" value="AcetylCoA_CT_alpha"/>
    <property type="match status" value="1"/>
</dbReference>
<keyword evidence="5 10" id="KW-0276">Fatty acid metabolism</keyword>
<dbReference type="GO" id="GO:0016743">
    <property type="term" value="F:carboxyl- or carbamoyltransferase activity"/>
    <property type="evidence" value="ECO:0007669"/>
    <property type="project" value="UniProtKB-UniRule"/>
</dbReference>
<dbReference type="InterPro" id="IPR011763">
    <property type="entry name" value="COA_CT_C"/>
</dbReference>
<dbReference type="GO" id="GO:0009317">
    <property type="term" value="C:acetyl-CoA carboxylase complex"/>
    <property type="evidence" value="ECO:0007669"/>
    <property type="project" value="InterPro"/>
</dbReference>
<comment type="subunit">
    <text evidence="10">Acetyl-CoA carboxylase is a heterohexamer composed of biotin carboxyl carrier protein (AccB), biotin carboxylase (AccC) and two subunits each of ACCase subunit alpha (AccA) and ACCase subunit beta (AccD).</text>
</comment>
<keyword evidence="6 10" id="KW-0067">ATP-binding</keyword>
<dbReference type="Pfam" id="PF03255">
    <property type="entry name" value="ACCA"/>
    <property type="match status" value="1"/>
</dbReference>
<organism evidence="12 13">
    <name type="scientific">Geoalkalibacter subterraneus</name>
    <dbReference type="NCBI Taxonomy" id="483547"/>
    <lineage>
        <taxon>Bacteria</taxon>
        <taxon>Pseudomonadati</taxon>
        <taxon>Thermodesulfobacteriota</taxon>
        <taxon>Desulfuromonadia</taxon>
        <taxon>Desulfuromonadales</taxon>
        <taxon>Geoalkalibacteraceae</taxon>
        <taxon>Geoalkalibacter</taxon>
    </lineage>
</organism>
<evidence type="ECO:0000256" key="10">
    <source>
        <dbReference type="HAMAP-Rule" id="MF_00823"/>
    </source>
</evidence>
<feature type="domain" description="CoA carboxyltransferase C-terminal" evidence="11">
    <location>
        <begin position="39"/>
        <end position="294"/>
    </location>
</feature>
<evidence type="ECO:0000259" key="11">
    <source>
        <dbReference type="PROSITE" id="PS50989"/>
    </source>
</evidence>
<dbReference type="InterPro" id="IPR001095">
    <property type="entry name" value="Acetyl_CoA_COase_a_su"/>
</dbReference>
<dbReference type="AlphaFoldDB" id="A0A0B5FTF0"/>
<evidence type="ECO:0000256" key="7">
    <source>
        <dbReference type="ARBA" id="ARBA00023098"/>
    </source>
</evidence>
<keyword evidence="8 10" id="KW-0275">Fatty acid biosynthesis</keyword>